<feature type="compositionally biased region" description="Basic and acidic residues" evidence="1">
    <location>
        <begin position="27"/>
        <end position="41"/>
    </location>
</feature>
<dbReference type="RefSeq" id="WP_132335181.1">
    <property type="nucleotide sequence ID" value="NZ_SMJZ01000097.1"/>
</dbReference>
<reference evidence="2 3" key="1">
    <citation type="submission" date="2019-02" db="EMBL/GenBank/DDBJ databases">
        <title>Draft genome sequences of novel Actinobacteria.</title>
        <authorList>
            <person name="Sahin N."/>
            <person name="Ay H."/>
            <person name="Saygin H."/>
        </authorList>
    </citation>
    <scope>NUCLEOTIDE SEQUENCE [LARGE SCALE GENOMIC DNA]</scope>
    <source>
        <strain evidence="2 3">KC201</strain>
    </source>
</reference>
<feature type="compositionally biased region" description="Basic and acidic residues" evidence="1">
    <location>
        <begin position="54"/>
        <end position="69"/>
    </location>
</feature>
<proteinExistence type="predicted"/>
<dbReference type="Proteomes" id="UP000295157">
    <property type="component" value="Unassembled WGS sequence"/>
</dbReference>
<accession>A0A4R4NBT9</accession>
<evidence type="ECO:0000313" key="3">
    <source>
        <dbReference type="Proteomes" id="UP000295157"/>
    </source>
</evidence>
<dbReference type="EMBL" id="SMJZ01000097">
    <property type="protein sequence ID" value="TDC04072.1"/>
    <property type="molecule type" value="Genomic_DNA"/>
</dbReference>
<gene>
    <name evidence="2" type="ORF">E1267_24075</name>
</gene>
<feature type="region of interest" description="Disordered" evidence="1">
    <location>
        <begin position="1"/>
        <end position="69"/>
    </location>
</feature>
<sequence>MDLDTVEALPVVEVSAEPSKGGVNPARDMDSFRLSERDATRKPAGRTLRPGVLEAREGRRGRGSERGFDEGFARRLPVVGNEQTLLLGPAAHWLIGPRLEYSKEPPPQCRK</sequence>
<protein>
    <submittedName>
        <fullName evidence="2">Uncharacterized protein</fullName>
    </submittedName>
</protein>
<name>A0A4R4NBT9_9ACTN</name>
<dbReference type="AlphaFoldDB" id="A0A4R4NBT9"/>
<keyword evidence="3" id="KW-1185">Reference proteome</keyword>
<organism evidence="2 3">
    <name type="scientific">Nonomuraea longispora</name>
    <dbReference type="NCBI Taxonomy" id="1848320"/>
    <lineage>
        <taxon>Bacteria</taxon>
        <taxon>Bacillati</taxon>
        <taxon>Actinomycetota</taxon>
        <taxon>Actinomycetes</taxon>
        <taxon>Streptosporangiales</taxon>
        <taxon>Streptosporangiaceae</taxon>
        <taxon>Nonomuraea</taxon>
    </lineage>
</organism>
<evidence type="ECO:0000256" key="1">
    <source>
        <dbReference type="SAM" id="MobiDB-lite"/>
    </source>
</evidence>
<comment type="caution">
    <text evidence="2">The sequence shown here is derived from an EMBL/GenBank/DDBJ whole genome shotgun (WGS) entry which is preliminary data.</text>
</comment>
<evidence type="ECO:0000313" key="2">
    <source>
        <dbReference type="EMBL" id="TDC04072.1"/>
    </source>
</evidence>